<dbReference type="InterPro" id="IPR005119">
    <property type="entry name" value="LysR_subst-bd"/>
</dbReference>
<dbReference type="GO" id="GO:0003700">
    <property type="term" value="F:DNA-binding transcription factor activity"/>
    <property type="evidence" value="ECO:0007669"/>
    <property type="project" value="InterPro"/>
</dbReference>
<evidence type="ECO:0000256" key="1">
    <source>
        <dbReference type="ARBA" id="ARBA00009437"/>
    </source>
</evidence>
<evidence type="ECO:0000256" key="2">
    <source>
        <dbReference type="ARBA" id="ARBA00023015"/>
    </source>
</evidence>
<dbReference type="PANTHER" id="PTHR30346">
    <property type="entry name" value="TRANSCRIPTIONAL DUAL REGULATOR HCAR-RELATED"/>
    <property type="match status" value="1"/>
</dbReference>
<dbReference type="InterPro" id="IPR000847">
    <property type="entry name" value="LysR_HTH_N"/>
</dbReference>
<dbReference type="RefSeq" id="WP_184234451.1">
    <property type="nucleotide sequence ID" value="NZ_JACHMJ010000001.1"/>
</dbReference>
<dbReference type="InterPro" id="IPR036388">
    <property type="entry name" value="WH-like_DNA-bd_sf"/>
</dbReference>
<sequence>MDTRQLEYFVAVAEELNFTRAAGRLYAVQSTVSAGIRALEKDLGATLFARSTKQVALTPAGEVLLPEARAALEAVDRVRSAAAMSSAGIRGRLRVGIFSNLDVIDLPAVLGEFHAVHPLVDLQLGASAAGSTGFADDVRRGRLDVAFMGLPDRDLAGLEVLPLVTTPFVVVLPPGHPFASRPTLTMRVLAGERFVDTPAGFGNRIVIERAFAEAGITRTVSTQVSDLGEVPRFVAADLGIAVVPSLALPRAGAAGVDGGVVVVPLVDPDVDWQLSVVSRPTPSPAVSALLALFSRHLGAA</sequence>
<keyword evidence="4" id="KW-0804">Transcription</keyword>
<evidence type="ECO:0000256" key="3">
    <source>
        <dbReference type="ARBA" id="ARBA00023125"/>
    </source>
</evidence>
<gene>
    <name evidence="6" type="ORF">HD599_001111</name>
</gene>
<accession>A0A841AKB9</accession>
<proteinExistence type="inferred from homology"/>
<dbReference type="Gene3D" id="1.10.10.10">
    <property type="entry name" value="Winged helix-like DNA-binding domain superfamily/Winged helix DNA-binding domain"/>
    <property type="match status" value="1"/>
</dbReference>
<evidence type="ECO:0000259" key="5">
    <source>
        <dbReference type="PROSITE" id="PS50931"/>
    </source>
</evidence>
<dbReference type="FunFam" id="1.10.10.10:FF:000001">
    <property type="entry name" value="LysR family transcriptional regulator"/>
    <property type="match status" value="1"/>
</dbReference>
<dbReference type="AlphaFoldDB" id="A0A841AKB9"/>
<comment type="similarity">
    <text evidence="1">Belongs to the LysR transcriptional regulatory family.</text>
</comment>
<organism evidence="6 7">
    <name type="scientific">Conyzicola lurida</name>
    <dbReference type="NCBI Taxonomy" id="1172621"/>
    <lineage>
        <taxon>Bacteria</taxon>
        <taxon>Bacillati</taxon>
        <taxon>Actinomycetota</taxon>
        <taxon>Actinomycetes</taxon>
        <taxon>Micrococcales</taxon>
        <taxon>Microbacteriaceae</taxon>
        <taxon>Conyzicola</taxon>
    </lineage>
</organism>
<dbReference type="InterPro" id="IPR036390">
    <property type="entry name" value="WH_DNA-bd_sf"/>
</dbReference>
<keyword evidence="3 6" id="KW-0238">DNA-binding</keyword>
<comment type="caution">
    <text evidence="6">The sequence shown here is derived from an EMBL/GenBank/DDBJ whole genome shotgun (WGS) entry which is preliminary data.</text>
</comment>
<reference evidence="6 7" key="1">
    <citation type="submission" date="2020-08" db="EMBL/GenBank/DDBJ databases">
        <title>Sequencing the genomes of 1000 actinobacteria strains.</title>
        <authorList>
            <person name="Klenk H.-P."/>
        </authorList>
    </citation>
    <scope>NUCLEOTIDE SEQUENCE [LARGE SCALE GENOMIC DNA]</scope>
    <source>
        <strain evidence="6 7">DSM 105784</strain>
    </source>
</reference>
<dbReference type="PANTHER" id="PTHR30346:SF30">
    <property type="entry name" value="SMALL NEUTRAL PROTEASE REGULATORY PROTEIN"/>
    <property type="match status" value="1"/>
</dbReference>
<dbReference type="Proteomes" id="UP000536685">
    <property type="component" value="Unassembled WGS sequence"/>
</dbReference>
<evidence type="ECO:0000256" key="4">
    <source>
        <dbReference type="ARBA" id="ARBA00023163"/>
    </source>
</evidence>
<feature type="domain" description="HTH lysR-type" evidence="5">
    <location>
        <begin position="1"/>
        <end position="58"/>
    </location>
</feature>
<protein>
    <submittedName>
        <fullName evidence="6">DNA-binding transcriptional LysR family regulator</fullName>
    </submittedName>
</protein>
<dbReference type="SUPFAM" id="SSF53850">
    <property type="entry name" value="Periplasmic binding protein-like II"/>
    <property type="match status" value="1"/>
</dbReference>
<keyword evidence="7" id="KW-1185">Reference proteome</keyword>
<evidence type="ECO:0000313" key="7">
    <source>
        <dbReference type="Proteomes" id="UP000536685"/>
    </source>
</evidence>
<name>A0A841AKB9_9MICO</name>
<dbReference type="EMBL" id="JACHMJ010000001">
    <property type="protein sequence ID" value="MBB5842788.1"/>
    <property type="molecule type" value="Genomic_DNA"/>
</dbReference>
<evidence type="ECO:0000313" key="6">
    <source>
        <dbReference type="EMBL" id="MBB5842788.1"/>
    </source>
</evidence>
<dbReference type="GO" id="GO:0032993">
    <property type="term" value="C:protein-DNA complex"/>
    <property type="evidence" value="ECO:0007669"/>
    <property type="project" value="TreeGrafter"/>
</dbReference>
<dbReference type="Pfam" id="PF03466">
    <property type="entry name" value="LysR_substrate"/>
    <property type="match status" value="1"/>
</dbReference>
<keyword evidence="2" id="KW-0805">Transcription regulation</keyword>
<dbReference type="SUPFAM" id="SSF46785">
    <property type="entry name" value="Winged helix' DNA-binding domain"/>
    <property type="match status" value="1"/>
</dbReference>
<dbReference type="PROSITE" id="PS50931">
    <property type="entry name" value="HTH_LYSR"/>
    <property type="match status" value="1"/>
</dbReference>
<dbReference type="PRINTS" id="PR00039">
    <property type="entry name" value="HTHLYSR"/>
</dbReference>
<dbReference type="Pfam" id="PF00126">
    <property type="entry name" value="HTH_1"/>
    <property type="match status" value="1"/>
</dbReference>
<dbReference type="GO" id="GO:0003677">
    <property type="term" value="F:DNA binding"/>
    <property type="evidence" value="ECO:0007669"/>
    <property type="project" value="UniProtKB-KW"/>
</dbReference>
<dbReference type="Gene3D" id="3.40.190.10">
    <property type="entry name" value="Periplasmic binding protein-like II"/>
    <property type="match status" value="2"/>
</dbReference>